<feature type="transmembrane region" description="Helical" evidence="1">
    <location>
        <begin position="6"/>
        <end position="26"/>
    </location>
</feature>
<dbReference type="AlphaFoldDB" id="A0A382Q798"/>
<gene>
    <name evidence="2" type="ORF">METZ01_LOCUS333704</name>
</gene>
<sequence length="145" mass="15706">MTQKWAFFTIGIMAGMIALLSFSLLLQASQPMAIASPAGGTADPSAGIVLATGGSQQNLNDICWVVYKRKNTSQSGSNSGATQDDITNKENLISLGCYQVTKNGKMMKLVGLRNISYDMDLLELMNERPSVSDVVKSLRNQKKKK</sequence>
<protein>
    <submittedName>
        <fullName evidence="2">Uncharacterized protein</fullName>
    </submittedName>
</protein>
<evidence type="ECO:0000256" key="1">
    <source>
        <dbReference type="SAM" id="Phobius"/>
    </source>
</evidence>
<keyword evidence="1" id="KW-1133">Transmembrane helix</keyword>
<accession>A0A382Q798</accession>
<dbReference type="EMBL" id="UINC01112132">
    <property type="protein sequence ID" value="SVC80850.1"/>
    <property type="molecule type" value="Genomic_DNA"/>
</dbReference>
<reference evidence="2" key="1">
    <citation type="submission" date="2018-05" db="EMBL/GenBank/DDBJ databases">
        <authorList>
            <person name="Lanie J.A."/>
            <person name="Ng W.-L."/>
            <person name="Kazmierczak K.M."/>
            <person name="Andrzejewski T.M."/>
            <person name="Davidsen T.M."/>
            <person name="Wayne K.J."/>
            <person name="Tettelin H."/>
            <person name="Glass J.I."/>
            <person name="Rusch D."/>
            <person name="Podicherti R."/>
            <person name="Tsui H.-C.T."/>
            <person name="Winkler M.E."/>
        </authorList>
    </citation>
    <scope>NUCLEOTIDE SEQUENCE</scope>
</reference>
<keyword evidence="1" id="KW-0812">Transmembrane</keyword>
<proteinExistence type="predicted"/>
<name>A0A382Q798_9ZZZZ</name>
<keyword evidence="1" id="KW-0472">Membrane</keyword>
<organism evidence="2">
    <name type="scientific">marine metagenome</name>
    <dbReference type="NCBI Taxonomy" id="408172"/>
    <lineage>
        <taxon>unclassified sequences</taxon>
        <taxon>metagenomes</taxon>
        <taxon>ecological metagenomes</taxon>
    </lineage>
</organism>
<evidence type="ECO:0000313" key="2">
    <source>
        <dbReference type="EMBL" id="SVC80850.1"/>
    </source>
</evidence>